<reference evidence="1 2" key="1">
    <citation type="submission" date="2024-04" db="EMBL/GenBank/DDBJ databases">
        <title>Tritrichomonas musculus Genome.</title>
        <authorList>
            <person name="Alves-Ferreira E."/>
            <person name="Grigg M."/>
            <person name="Lorenzi H."/>
            <person name="Galac M."/>
        </authorList>
    </citation>
    <scope>NUCLEOTIDE SEQUENCE [LARGE SCALE GENOMIC DNA]</scope>
    <source>
        <strain evidence="1 2">EAF2021</strain>
    </source>
</reference>
<proteinExistence type="predicted"/>
<protein>
    <submittedName>
        <fullName evidence="1">Uncharacterized protein</fullName>
    </submittedName>
</protein>
<sequence>MQSRRYKKNFKKIGNKDFECKIIQKDNSSQLPLTYNERLVFYTTEKQKKRKNEKIKLVTAESSEKFWNSPDDNHSFNDGVIINKSASEKMNKKALKKWNNLISSIQKVEISENQEKEEKNLFCDKNLQRETTEKLYKLFSYDEEQESWTFNDDVFLDFSLNNDIITDKYKVPLILFSNSSEEDIITINSKLIDRKYPELDDEGIYVYAFCDRILSFLNYEVDFNDKEKVEL</sequence>
<dbReference type="Proteomes" id="UP001470230">
    <property type="component" value="Unassembled WGS sequence"/>
</dbReference>
<keyword evidence="2" id="KW-1185">Reference proteome</keyword>
<evidence type="ECO:0000313" key="1">
    <source>
        <dbReference type="EMBL" id="KAK8865039.1"/>
    </source>
</evidence>
<comment type="caution">
    <text evidence="1">The sequence shown here is derived from an EMBL/GenBank/DDBJ whole genome shotgun (WGS) entry which is preliminary data.</text>
</comment>
<dbReference type="EMBL" id="JAPFFF010000016">
    <property type="protein sequence ID" value="KAK8865039.1"/>
    <property type="molecule type" value="Genomic_DNA"/>
</dbReference>
<accession>A0ABR2INL5</accession>
<name>A0ABR2INL5_9EUKA</name>
<gene>
    <name evidence="1" type="ORF">M9Y10_010569</name>
</gene>
<evidence type="ECO:0000313" key="2">
    <source>
        <dbReference type="Proteomes" id="UP001470230"/>
    </source>
</evidence>
<organism evidence="1 2">
    <name type="scientific">Tritrichomonas musculus</name>
    <dbReference type="NCBI Taxonomy" id="1915356"/>
    <lineage>
        <taxon>Eukaryota</taxon>
        <taxon>Metamonada</taxon>
        <taxon>Parabasalia</taxon>
        <taxon>Tritrichomonadida</taxon>
        <taxon>Tritrichomonadidae</taxon>
        <taxon>Tritrichomonas</taxon>
    </lineage>
</organism>